<dbReference type="Gene3D" id="3.30.160.160">
    <property type="entry name" value="YegP-like"/>
    <property type="match status" value="2"/>
</dbReference>
<dbReference type="Proteomes" id="UP000554965">
    <property type="component" value="Unassembled WGS sequence"/>
</dbReference>
<name>A0A7Z7IJ99_9MYCO</name>
<reference evidence="1 2" key="1">
    <citation type="submission" date="2017-10" db="EMBL/GenBank/DDBJ databases">
        <authorList>
            <consortium name="Urmite Genomes"/>
        </authorList>
    </citation>
    <scope>NUCLEOTIDE SEQUENCE [LARGE SCALE GENOMIC DNA]</scope>
    <source>
        <strain evidence="1 2">FB-527</strain>
    </source>
</reference>
<evidence type="ECO:0000313" key="1">
    <source>
        <dbReference type="EMBL" id="SOJ53572.1"/>
    </source>
</evidence>
<dbReference type="EMBL" id="OCTY01000002">
    <property type="protein sequence ID" value="SOJ53572.1"/>
    <property type="molecule type" value="Genomic_DNA"/>
</dbReference>
<proteinExistence type="predicted"/>
<keyword evidence="2" id="KW-1185">Reference proteome</keyword>
<protein>
    <recommendedName>
        <fullName evidence="3">DUF1508 domain-containing protein</fullName>
    </recommendedName>
</protein>
<evidence type="ECO:0008006" key="3">
    <source>
        <dbReference type="Google" id="ProtNLM"/>
    </source>
</evidence>
<dbReference type="AlphaFoldDB" id="A0A7Z7IJ99"/>
<dbReference type="SUPFAM" id="SSF160113">
    <property type="entry name" value="YegP-like"/>
    <property type="match status" value="2"/>
</dbReference>
<accession>A0A7Z7IJ99</accession>
<dbReference type="InterPro" id="IPR036913">
    <property type="entry name" value="YegP-like_sf"/>
</dbReference>
<evidence type="ECO:0000313" key="2">
    <source>
        <dbReference type="Proteomes" id="UP000554965"/>
    </source>
</evidence>
<sequence length="105" mass="11392">MYFDVSNDSGGHPTWKLYSNNHKMVAWAGESFASTYNATRAASSFKAGAATARYEAYTDTGGNWRWRAWRSSDKVAASGESFYSKYDAEQAAKNVQTNAGGATGP</sequence>
<comment type="caution">
    <text evidence="1">The sequence shown here is derived from an EMBL/GenBank/DDBJ whole genome shotgun (WGS) entry which is preliminary data.</text>
</comment>
<dbReference type="RefSeq" id="WP_186241791.1">
    <property type="nucleotide sequence ID" value="NZ_OCTY01000002.1"/>
</dbReference>
<gene>
    <name evidence="1" type="ORF">MSIMFB_01073</name>
</gene>
<organism evidence="1 2">
    <name type="scientific">Mycobacterium simulans</name>
    <dbReference type="NCBI Taxonomy" id="627089"/>
    <lineage>
        <taxon>Bacteria</taxon>
        <taxon>Bacillati</taxon>
        <taxon>Actinomycetota</taxon>
        <taxon>Actinomycetes</taxon>
        <taxon>Mycobacteriales</taxon>
        <taxon>Mycobacteriaceae</taxon>
        <taxon>Mycobacterium</taxon>
    </lineage>
</organism>